<dbReference type="Proteomes" id="UP000003163">
    <property type="component" value="Unassembled WGS sequence"/>
</dbReference>
<comment type="caution">
    <text evidence="3">The sequence shown here is derived from an EMBL/GenBank/DDBJ whole genome shotgun (WGS) entry which is preliminary data.</text>
</comment>
<dbReference type="VEuPathDB" id="MicrosporidiaDB:EDEG_00365"/>
<dbReference type="Pfam" id="PF14633">
    <property type="entry name" value="SH2_2"/>
    <property type="match status" value="1"/>
</dbReference>
<proteinExistence type="predicted"/>
<dbReference type="HOGENOM" id="CLU_239642_0_0_1"/>
<sequence length="1742" mass="202804">MSDSSDSAIFERRKIKKPVYSESNESDYDEDLFSEIFGTGDEYAYIYEGASTLKNDIKDNYEEVDSLKFNSKKQENSETNSDVEAGSDSEQDFENKKNTFYDHMSSKSKSYDGKHINVCSPVFKPCDDTIYTFVTQKPFLNYKEKGAVDMMLKGLSVYYIFFHTECPYHFFELLFLKERIGKYDKLREDILGFLQKNNRIDNTYEHFVDQKNKDNANSFYGYSNFDSKNTLKNQLQNNFKSINPKFKFLIEKLENPQIMSSHPHIKHVDTLNELLDSIIVNRYELFFDNVFLTSYHFAENFFNSHSMYIPKDFSVDGDVRIVVINILINLLINILSEKCFLPMEFYGCIQFFLVQKIYKDEFDILIRNKVEQDSGFTDKIENLSNSLTIESITSYIYNLGNDELFAHFEEIVSIIYSNNPIFTKVFTTFFLNAEFRNKKILNLNLKEINELIDVLAIFLYKEDLEHHNICNGKKKADKKENYMGALEWDSECAKSHQTLNVLPDEITIDLNNIYKLFYDKITDENKISINIFYKTLKKILRSNLFYENFINIYLEQQKKSFKIDLMNETLYNLLKIENIASEGIYFGMTYFDDFFFCSVNDKDRQIDFFVFKLIDIKKQSQREVMEESIKEQIGKPDRLGEEFDTKRDDNCNANNSCLEEVRNIENGWSNGINTIDSDAWQNKTHLNNSTKIIHDNLDFNNAKCIDPWNVDIPGFDDNKNLHDANEKITNIKKNISESLSPKNSIKYGSLYSEVLENKLLKYKPRLIAFTGTDRYVNRKYASIKSIFEKTFLISREIPDILYRNIKEFCSGICKSFLTPEIEYLKVIDSGKLIPSVNRFINRYNEKIFNCSNIPIETCLGRELKFKKIIDSFSSIDDSHNNSNFESIPYCTQNNIDLNTQNNIMHDLRIHLAYSSSCALYSKVINRIPQNFTSLLTQVEIMDCLQISVKLSLAFKGIKLSNLNEFMSAFIYIDSSVFKKIVASSDNNSLQNIETFFVNSSDELIRKQVLNKTVEIKNIFSALKPLVERNLVNIHGNLCELSSNLRSLCCDISSSMSSFDYSEEIKNIHKKILSRIEVSLCGITEIYNYFNTNSSQSINIKKTIDENALIELKLFLTNLQNKMIDIGNFFDIPKTIDNCSKKLADEVIILEKSINNLDVKHIKDLVSNIQKIKEIYELPLQTMYYTKNTLINNFMNTALFLRGESFLDSKPIHPKNYGYAKVIIEAALDFQSNSIDNIKNDLYKLIDLDLTGIEEKSLILMHKIKGMLICNNKNTDVLYQKDFKFEGSKRYVFLEGTEISDQKVIFRECVGDLNKFVEGRIIKELNEYYIVGIFNPSNFKTNPIDIKGFVNVCKNNPNELGSYITNFLYSIQRNEKLNRYSSEAATETSEPNQTDELNNKSVEYFPKNIRNTKKNSIIYKHQKSNNPLAEVFVKKTIECSVNQLVTVQINEENTKDMNFKGELVKEFQKNINDQHTLIMDPLETQSSYYNKSFSTNTQGLNNDVPGIFGALENSGTVSKYNLSAMEYKNHVLYRDISFKMAHEYLRRTNKNITLCKDRDGPMFIIVIRCNNNEQLPLFWNIPVLETSINDSIYYIIATNTKYENLNNHESSEILETAKNNYFNYKFSAVDKNRINRDFNISVFKNIDEIISTYVKDIFRTLKLIVNHKKYFKDSKSCSIEVLSHKDRISYGFYLSRKHPGYVVFAYGINKIKEEFGAISNGISFNGKRYINLDEYINDKKKGK</sequence>
<keyword evidence="4" id="KW-1185">Reference proteome</keyword>
<organism evidence="3 4">
    <name type="scientific">Edhazardia aedis (strain USNM 41457)</name>
    <name type="common">Microsporidian parasite</name>
    <dbReference type="NCBI Taxonomy" id="1003232"/>
    <lineage>
        <taxon>Eukaryota</taxon>
        <taxon>Fungi</taxon>
        <taxon>Fungi incertae sedis</taxon>
        <taxon>Microsporidia</taxon>
        <taxon>Edhazardia</taxon>
    </lineage>
</organism>
<feature type="region of interest" description="Disordered" evidence="1">
    <location>
        <begin position="69"/>
        <end position="91"/>
    </location>
</feature>
<evidence type="ECO:0000259" key="2">
    <source>
        <dbReference type="Pfam" id="PF14633"/>
    </source>
</evidence>
<name>J9D2G9_EDHAE</name>
<dbReference type="Gene3D" id="3.30.505.10">
    <property type="entry name" value="SH2 domain"/>
    <property type="match status" value="1"/>
</dbReference>
<evidence type="ECO:0000313" key="3">
    <source>
        <dbReference type="EMBL" id="EJW01774.1"/>
    </source>
</evidence>
<dbReference type="InterPro" id="IPR036860">
    <property type="entry name" value="SH2_dom_sf"/>
</dbReference>
<protein>
    <recommendedName>
        <fullName evidence="2">Spt6 SH2 domain-containing protein</fullName>
    </recommendedName>
</protein>
<reference evidence="4" key="2">
    <citation type="submission" date="2015-07" db="EMBL/GenBank/DDBJ databases">
        <title>Contrasting host-pathogen interactions and genome evolution in two generalist and specialist microsporidian pathogens of mosquitoes.</title>
        <authorList>
            <consortium name="The Broad Institute Genomics Platform"/>
            <consortium name="The Broad Institute Genome Sequencing Center for Infectious Disease"/>
            <person name="Cuomo C.A."/>
            <person name="Sanscrainte N.D."/>
            <person name="Goldberg J.M."/>
            <person name="Heiman D."/>
            <person name="Young S."/>
            <person name="Zeng Q."/>
            <person name="Becnel J.J."/>
            <person name="Birren B.W."/>
        </authorList>
    </citation>
    <scope>NUCLEOTIDE SEQUENCE [LARGE SCALE GENOMIC DNA]</scope>
    <source>
        <strain evidence="4">USNM 41457</strain>
    </source>
</reference>
<evidence type="ECO:0000313" key="4">
    <source>
        <dbReference type="Proteomes" id="UP000003163"/>
    </source>
</evidence>
<dbReference type="EMBL" id="AFBI03000004">
    <property type="protein sequence ID" value="EJW01774.1"/>
    <property type="molecule type" value="Genomic_DNA"/>
</dbReference>
<feature type="domain" description="Spt6 SH2" evidence="2">
    <location>
        <begin position="1610"/>
        <end position="1736"/>
    </location>
</feature>
<accession>J9D2G9</accession>
<reference evidence="3 4" key="1">
    <citation type="submission" date="2011-08" db="EMBL/GenBank/DDBJ databases">
        <authorList>
            <person name="Liu Z.J."/>
            <person name="Shi F.L."/>
            <person name="Lu J.Q."/>
            <person name="Li M."/>
            <person name="Wang Z.L."/>
        </authorList>
    </citation>
    <scope>NUCLEOTIDE SEQUENCE [LARGE SCALE GENOMIC DNA]</scope>
    <source>
        <strain evidence="3 4">USNM 41457</strain>
    </source>
</reference>
<gene>
    <name evidence="3" type="ORF">EDEG_00365</name>
</gene>
<dbReference type="InterPro" id="IPR035420">
    <property type="entry name" value="Spt6_SH2"/>
</dbReference>
<dbReference type="InParanoid" id="J9D2G9"/>
<evidence type="ECO:0000256" key="1">
    <source>
        <dbReference type="SAM" id="MobiDB-lite"/>
    </source>
</evidence>
<feature type="region of interest" description="Disordered" evidence="1">
    <location>
        <begin position="1379"/>
        <end position="1398"/>
    </location>
</feature>